<evidence type="ECO:0000313" key="6">
    <source>
        <dbReference type="Proteomes" id="UP000285278"/>
    </source>
</evidence>
<dbReference type="EMBL" id="QXJK01000018">
    <property type="protein sequence ID" value="RIX33272.1"/>
    <property type="molecule type" value="Genomic_DNA"/>
</dbReference>
<dbReference type="InterPro" id="IPR002833">
    <property type="entry name" value="PTH2"/>
</dbReference>
<dbReference type="InterPro" id="IPR023476">
    <property type="entry name" value="Pep_tRNA_hydro_II_dom_sf"/>
</dbReference>
<evidence type="ECO:0000313" key="5">
    <source>
        <dbReference type="EMBL" id="RIX33272.1"/>
    </source>
</evidence>
<reference evidence="5 6" key="1">
    <citation type="submission" date="2018-09" db="EMBL/GenBank/DDBJ databases">
        <title>Optimization and identification of Corynebacterium falsenii FN1-14 from fish paste.</title>
        <authorList>
            <person name="Daroonpunt R."/>
            <person name="Tanasupawat S."/>
        </authorList>
    </citation>
    <scope>NUCLEOTIDE SEQUENCE [LARGE SCALE GENOMIC DNA]</scope>
    <source>
        <strain evidence="5 6">FN1-14</strain>
    </source>
</reference>
<evidence type="ECO:0000256" key="2">
    <source>
        <dbReference type="ARBA" id="ARBA00022801"/>
    </source>
</evidence>
<dbReference type="OrthoDB" id="5184773at2"/>
<accession>A0A418Q4M4</accession>
<dbReference type="Proteomes" id="UP000285278">
    <property type="component" value="Unassembled WGS sequence"/>
</dbReference>
<organism evidence="5 6">
    <name type="scientific">Corynebacterium falsenii</name>
    <dbReference type="NCBI Taxonomy" id="108486"/>
    <lineage>
        <taxon>Bacteria</taxon>
        <taxon>Bacillati</taxon>
        <taxon>Actinomycetota</taxon>
        <taxon>Actinomycetes</taxon>
        <taxon>Mycobacteriales</taxon>
        <taxon>Corynebacteriaceae</taxon>
        <taxon>Corynebacterium</taxon>
    </lineage>
</organism>
<dbReference type="STRING" id="1451189.CFAL_02945"/>
<gene>
    <name evidence="5" type="ORF">D3M95_10780</name>
</gene>
<comment type="catalytic activity">
    <reaction evidence="3">
        <text>an N-acyl-L-alpha-aminoacyl-tRNA + H2O = an N-acyl-L-amino acid + a tRNA + H(+)</text>
        <dbReference type="Rhea" id="RHEA:54448"/>
        <dbReference type="Rhea" id="RHEA-COMP:10123"/>
        <dbReference type="Rhea" id="RHEA-COMP:13883"/>
        <dbReference type="ChEBI" id="CHEBI:15377"/>
        <dbReference type="ChEBI" id="CHEBI:15378"/>
        <dbReference type="ChEBI" id="CHEBI:59874"/>
        <dbReference type="ChEBI" id="CHEBI:78442"/>
        <dbReference type="ChEBI" id="CHEBI:138191"/>
        <dbReference type="EC" id="3.1.1.29"/>
    </reaction>
</comment>
<proteinExistence type="predicted"/>
<dbReference type="Pfam" id="PF01981">
    <property type="entry name" value="PTH2"/>
    <property type="match status" value="1"/>
</dbReference>
<keyword evidence="2" id="KW-0378">Hydrolase</keyword>
<dbReference type="SUPFAM" id="SSF102462">
    <property type="entry name" value="Peptidyl-tRNA hydrolase II"/>
    <property type="match status" value="1"/>
</dbReference>
<name>A0A418Q4M4_9CORY</name>
<evidence type="ECO:0000256" key="1">
    <source>
        <dbReference type="ARBA" id="ARBA00013260"/>
    </source>
</evidence>
<protein>
    <recommendedName>
        <fullName evidence="1">peptidyl-tRNA hydrolase</fullName>
        <ecNumber evidence="1">3.1.1.29</ecNumber>
    </recommendedName>
</protein>
<feature type="region of interest" description="Disordered" evidence="4">
    <location>
        <begin position="1"/>
        <end position="28"/>
    </location>
</feature>
<dbReference type="EC" id="3.1.1.29" evidence="1"/>
<dbReference type="Gene3D" id="3.40.1490.10">
    <property type="entry name" value="Bit1"/>
    <property type="match status" value="1"/>
</dbReference>
<dbReference type="GO" id="GO:0004045">
    <property type="term" value="F:peptidyl-tRNA hydrolase activity"/>
    <property type="evidence" value="ECO:0007669"/>
    <property type="project" value="UniProtKB-EC"/>
</dbReference>
<sequence length="267" mass="27662">MECNPATPHGRLRGVLSRTGHEDPADPSTVRAMPVIMHLPKADPPVRADLLSAAARASVAVCLDPAAEQFLSPWFDAAIRKIARRARASKWDAVQRLSGATVTTGTASARALWPAPVSEVDPRVAKLQIEGADLPVTLAEVPSEGLWADEPCPVIYVDASLSMTVGKAAAQVGHGSMLLAAALDEDACTRWEQAGFPLVVREVSGGDFAALREQMRALAGTPGAGEHRGTVFRTGNAGGAAMVTDAGYTEIAPGSVTVIATAGGRGV</sequence>
<keyword evidence="6" id="KW-1185">Reference proteome</keyword>
<comment type="caution">
    <text evidence="5">The sequence shown here is derived from an EMBL/GenBank/DDBJ whole genome shotgun (WGS) entry which is preliminary data.</text>
</comment>
<evidence type="ECO:0000256" key="3">
    <source>
        <dbReference type="ARBA" id="ARBA00048707"/>
    </source>
</evidence>
<dbReference type="RefSeq" id="WP_119665336.1">
    <property type="nucleotide sequence ID" value="NZ_QXJK01000018.1"/>
</dbReference>
<evidence type="ECO:0000256" key="4">
    <source>
        <dbReference type="SAM" id="MobiDB-lite"/>
    </source>
</evidence>
<dbReference type="AlphaFoldDB" id="A0A418Q4M4"/>